<evidence type="ECO:0000256" key="7">
    <source>
        <dbReference type="ARBA" id="ARBA00062860"/>
    </source>
</evidence>
<dbReference type="OrthoDB" id="590761at2759"/>
<dbReference type="GO" id="GO:0000340">
    <property type="term" value="F:RNA 7-methylguanosine cap binding"/>
    <property type="evidence" value="ECO:0007669"/>
    <property type="project" value="TreeGrafter"/>
</dbReference>
<comment type="caution">
    <text evidence="9">The sequence shown here is derived from an EMBL/GenBank/DDBJ whole genome shotgun (WGS) entry which is preliminary data.</text>
</comment>
<dbReference type="PANTHER" id="PTHR11960:SF8">
    <property type="entry name" value="EUKARYOTIC TRANSLATION INITIATION FACTOR 4E1-RELATED"/>
    <property type="match status" value="1"/>
</dbReference>
<dbReference type="Gene3D" id="3.30.760.10">
    <property type="entry name" value="RNA Cap, Translation Initiation Factor Eif4e"/>
    <property type="match status" value="1"/>
</dbReference>
<dbReference type="GO" id="GO:0003743">
    <property type="term" value="F:translation initiation factor activity"/>
    <property type="evidence" value="ECO:0007669"/>
    <property type="project" value="UniProtKB-KW"/>
</dbReference>
<comment type="subunit">
    <text evidence="7">eIF4F is a multi-subunit complex, the composition of which varies with external and internal environmental conditions. It is composed of at least eIF4A, eIF4E and eIF4G. eIF4E is also known to interact with other partners.</text>
</comment>
<proteinExistence type="inferred from homology"/>
<organism evidence="9 10">
    <name type="scientific">Ascosphaera apis ARSEF 7405</name>
    <dbReference type="NCBI Taxonomy" id="392613"/>
    <lineage>
        <taxon>Eukaryota</taxon>
        <taxon>Fungi</taxon>
        <taxon>Dikarya</taxon>
        <taxon>Ascomycota</taxon>
        <taxon>Pezizomycotina</taxon>
        <taxon>Eurotiomycetes</taxon>
        <taxon>Eurotiomycetidae</taxon>
        <taxon>Onygenales</taxon>
        <taxon>Ascosphaeraceae</taxon>
        <taxon>Ascosphaera</taxon>
    </lineage>
</organism>
<reference evidence="9 10" key="1">
    <citation type="journal article" date="2016" name="Genome Biol. Evol.">
        <title>Divergent and convergent evolution of fungal pathogenicity.</title>
        <authorList>
            <person name="Shang Y."/>
            <person name="Xiao G."/>
            <person name="Zheng P."/>
            <person name="Cen K."/>
            <person name="Zhan S."/>
            <person name="Wang C."/>
        </authorList>
    </citation>
    <scope>NUCLEOTIDE SEQUENCE [LARGE SCALE GENOMIC DNA]</scope>
    <source>
        <strain evidence="9 10">ARSEF 7405</strain>
    </source>
</reference>
<dbReference type="AlphaFoldDB" id="A0A167VJR9"/>
<evidence type="ECO:0000313" key="10">
    <source>
        <dbReference type="Proteomes" id="UP000242877"/>
    </source>
</evidence>
<dbReference type="FunFam" id="3.30.760.10:FF:000004">
    <property type="entry name" value="Eukaryotic translation initiation factor 4E-1"/>
    <property type="match status" value="1"/>
</dbReference>
<dbReference type="InterPro" id="IPR019770">
    <property type="entry name" value="TIF_eIF_4E_CS"/>
</dbReference>
<evidence type="ECO:0000256" key="5">
    <source>
        <dbReference type="ARBA" id="ARBA00022884"/>
    </source>
</evidence>
<keyword evidence="4" id="KW-0810">Translation regulation</keyword>
<accession>A0A167VJR9</accession>
<evidence type="ECO:0000256" key="8">
    <source>
        <dbReference type="RuleBase" id="RU004374"/>
    </source>
</evidence>
<dbReference type="PROSITE" id="PS00813">
    <property type="entry name" value="IF4E"/>
    <property type="match status" value="1"/>
</dbReference>
<keyword evidence="6 8" id="KW-0648">Protein biosynthesis</keyword>
<dbReference type="SUPFAM" id="SSF55418">
    <property type="entry name" value="eIF4e-like"/>
    <property type="match status" value="1"/>
</dbReference>
<dbReference type="EMBL" id="AZGZ01000032">
    <property type="protein sequence ID" value="KZZ87631.1"/>
    <property type="molecule type" value="Genomic_DNA"/>
</dbReference>
<dbReference type="PANTHER" id="PTHR11960">
    <property type="entry name" value="EUKARYOTIC TRANSLATION INITIATION FACTOR 4E RELATED"/>
    <property type="match status" value="1"/>
</dbReference>
<keyword evidence="10" id="KW-1185">Reference proteome</keyword>
<keyword evidence="5 8" id="KW-0694">RNA-binding</keyword>
<protein>
    <submittedName>
        <fullName evidence="9">Eukaryotic translation initiation factor 4E-1</fullName>
    </submittedName>
</protein>
<dbReference type="InterPro" id="IPR001040">
    <property type="entry name" value="TIF_eIF_4E"/>
</dbReference>
<dbReference type="InterPro" id="IPR023398">
    <property type="entry name" value="TIF_eIF4e-like"/>
</dbReference>
<evidence type="ECO:0000256" key="2">
    <source>
        <dbReference type="ARBA" id="ARBA00009860"/>
    </source>
</evidence>
<dbReference type="VEuPathDB" id="FungiDB:AAP_05542"/>
<name>A0A167VJR9_9EURO</name>
<evidence type="ECO:0000313" key="9">
    <source>
        <dbReference type="EMBL" id="KZZ87631.1"/>
    </source>
</evidence>
<dbReference type="Proteomes" id="UP000242877">
    <property type="component" value="Unassembled WGS sequence"/>
</dbReference>
<dbReference type="GO" id="GO:0016281">
    <property type="term" value="C:eukaryotic translation initiation factor 4F complex"/>
    <property type="evidence" value="ECO:0007669"/>
    <property type="project" value="TreeGrafter"/>
</dbReference>
<dbReference type="GO" id="GO:0006417">
    <property type="term" value="P:regulation of translation"/>
    <property type="evidence" value="ECO:0007669"/>
    <property type="project" value="UniProtKB-KW"/>
</dbReference>
<gene>
    <name evidence="9" type="ORF">AAP_05542</name>
</gene>
<keyword evidence="3 8" id="KW-0396">Initiation factor</keyword>
<evidence type="ECO:0000256" key="4">
    <source>
        <dbReference type="ARBA" id="ARBA00022845"/>
    </source>
</evidence>
<evidence type="ECO:0000256" key="1">
    <source>
        <dbReference type="ARBA" id="ARBA00003021"/>
    </source>
</evidence>
<evidence type="ECO:0000256" key="6">
    <source>
        <dbReference type="ARBA" id="ARBA00022917"/>
    </source>
</evidence>
<dbReference type="Pfam" id="PF01652">
    <property type="entry name" value="IF4E"/>
    <property type="match status" value="1"/>
</dbReference>
<sequence>MSAATETPISNENKSPEPVAATTAAATDAGDKEITVFHDAENFNVKHPLMHKWTLWYTKPPTGKGSNWNELLKEVVTFGSVEEFWGIYNNITPASQIGIKADYHLFKAGVRPEWEDVQNKHGGRWSYTYEKKSEVPIDDVWLSAQLSAIGETLEASELDNEVMGVVVNVRSKFYRVSLWTRTAGKALPTGGKAGGARSVDESKEVLVGIGMRFKEALKLRMEQSLEFYGHTESASGGSSRARAKFSV</sequence>
<comment type="similarity">
    <text evidence="2 8">Belongs to the eukaryotic initiation factor 4E family.</text>
</comment>
<evidence type="ECO:0000256" key="3">
    <source>
        <dbReference type="ARBA" id="ARBA00022540"/>
    </source>
</evidence>
<comment type="function">
    <text evidence="1">Recognizes and binds the 7-methylguanosine-containing mRNA cap during an early step in the initiation of protein synthesis and facilitates ribosome binding by inducing the unwinding of the mRNAs secondary structures.</text>
</comment>